<feature type="binding site" evidence="6">
    <location>
        <position position="89"/>
    </location>
    <ligand>
        <name>substrate</name>
    </ligand>
</feature>
<dbReference type="InterPro" id="IPR014718">
    <property type="entry name" value="GH-type_carb-bd"/>
</dbReference>
<dbReference type="Proteomes" id="UP000239007">
    <property type="component" value="Unassembled WGS sequence"/>
</dbReference>
<evidence type="ECO:0000313" key="8">
    <source>
        <dbReference type="Proteomes" id="UP000239007"/>
    </source>
</evidence>
<dbReference type="OrthoDB" id="9790727at2"/>
<dbReference type="GO" id="GO:0030246">
    <property type="term" value="F:carbohydrate binding"/>
    <property type="evidence" value="ECO:0007669"/>
    <property type="project" value="UniProtKB-UniRule"/>
</dbReference>
<feature type="binding site" evidence="6">
    <location>
        <position position="62"/>
    </location>
    <ligand>
        <name>substrate</name>
    </ligand>
</feature>
<dbReference type="EMBL" id="MSCH01000003">
    <property type="protein sequence ID" value="PQJ54159.1"/>
    <property type="molecule type" value="Genomic_DNA"/>
</dbReference>
<dbReference type="RefSeq" id="WP_105052671.1">
    <property type="nucleotide sequence ID" value="NZ_BMYG01000006.1"/>
</dbReference>
<evidence type="ECO:0000256" key="5">
    <source>
        <dbReference type="PIRSR" id="PIRSR016020-1"/>
    </source>
</evidence>
<dbReference type="EC" id="5.1.3.15" evidence="4"/>
<sequence length="283" mass="31630">MNSQYITKATIDDGVSYQINHPKFSARITELGGQLISFTPQGKADVLWLSDSCPLDGSKPIRGGAPICWPWFGPASGLYAGEPQHGYARSVNWKLEHFEESEHAVELVLSPQLPKTLADSLGLSLKMRYVFTDNVEIELITKNTSTTPQKLSQAIHTYFAVDNIDDSQIIGLDEISYIDKLSHDRKTKQNGPVIINKHTDRIYLTAQDKVSLLNSNRKLDIVGEGHDSVVIWNPWQQNAKNMTDFDDLGYKKMVCVEMANTQGLVLEVNSCHSLKQKITLVSL</sequence>
<comment type="catalytic activity">
    <reaction evidence="1">
        <text>alpha-D-glucose 6-phosphate = beta-D-glucose 6-phosphate</text>
        <dbReference type="Rhea" id="RHEA:16249"/>
        <dbReference type="ChEBI" id="CHEBI:58225"/>
        <dbReference type="ChEBI" id="CHEBI:58247"/>
        <dbReference type="EC" id="5.1.3.15"/>
    </reaction>
</comment>
<reference evidence="7 8" key="1">
    <citation type="submission" date="2016-12" db="EMBL/GenBank/DDBJ databases">
        <title>Diversity of luminous bacteria.</title>
        <authorList>
            <person name="Yoshizawa S."/>
            <person name="Kogure K."/>
        </authorList>
    </citation>
    <scope>NUCLEOTIDE SEQUENCE [LARGE SCALE GENOMIC DNA]</scope>
    <source>
        <strain evidence="7 8">SA4-48</strain>
    </source>
</reference>
<feature type="active site" evidence="5">
    <location>
        <position position="257"/>
    </location>
</feature>
<comment type="caution">
    <text evidence="7">The sequence shown here is derived from an EMBL/GenBank/DDBJ whole genome shotgun (WGS) entry which is preliminary data.</text>
</comment>
<evidence type="ECO:0000256" key="3">
    <source>
        <dbReference type="ARBA" id="ARBA00023235"/>
    </source>
</evidence>
<dbReference type="PANTHER" id="PTHR11122:SF13">
    <property type="entry name" value="GLUCOSE-6-PHOSPHATE 1-EPIMERASE"/>
    <property type="match status" value="1"/>
</dbReference>
<dbReference type="Pfam" id="PF01263">
    <property type="entry name" value="Aldose_epim"/>
    <property type="match status" value="1"/>
</dbReference>
<organism evidence="7 8">
    <name type="scientific">Psychrosphaera saromensis</name>
    <dbReference type="NCBI Taxonomy" id="716813"/>
    <lineage>
        <taxon>Bacteria</taxon>
        <taxon>Pseudomonadati</taxon>
        <taxon>Pseudomonadota</taxon>
        <taxon>Gammaproteobacteria</taxon>
        <taxon>Alteromonadales</taxon>
        <taxon>Pseudoalteromonadaceae</taxon>
        <taxon>Psychrosphaera</taxon>
    </lineage>
</organism>
<dbReference type="SUPFAM" id="SSF74650">
    <property type="entry name" value="Galactose mutarotase-like"/>
    <property type="match status" value="1"/>
</dbReference>
<dbReference type="InterPro" id="IPR008183">
    <property type="entry name" value="Aldose_1/G6P_1-epimerase"/>
</dbReference>
<feature type="active site" evidence="5">
    <location>
        <position position="156"/>
    </location>
</feature>
<dbReference type="PANTHER" id="PTHR11122">
    <property type="entry name" value="APOSPORY-ASSOCIATED PROTEIN C-RELATED"/>
    <property type="match status" value="1"/>
</dbReference>
<accession>A0A2S7UWK9</accession>
<evidence type="ECO:0000313" key="7">
    <source>
        <dbReference type="EMBL" id="PQJ54159.1"/>
    </source>
</evidence>
<keyword evidence="8" id="KW-1185">Reference proteome</keyword>
<comment type="similarity">
    <text evidence="2 4">Belongs to the glucose-6-phosphate 1-epimerase family.</text>
</comment>
<dbReference type="InterPro" id="IPR025532">
    <property type="entry name" value="G6P_1-epimerase"/>
</dbReference>
<evidence type="ECO:0000256" key="2">
    <source>
        <dbReference type="ARBA" id="ARBA00005866"/>
    </source>
</evidence>
<name>A0A2S7UWK9_9GAMM</name>
<dbReference type="GO" id="GO:0047938">
    <property type="term" value="F:glucose-6-phosphate 1-epimerase activity"/>
    <property type="evidence" value="ECO:0007669"/>
    <property type="project" value="UniProtKB-UniRule"/>
</dbReference>
<dbReference type="PIRSF" id="PIRSF016020">
    <property type="entry name" value="PHexose_mutarotase"/>
    <property type="match status" value="1"/>
</dbReference>
<gene>
    <name evidence="7" type="ORF">BTO11_11200</name>
</gene>
<proteinExistence type="inferred from homology"/>
<dbReference type="GO" id="GO:0005975">
    <property type="term" value="P:carbohydrate metabolic process"/>
    <property type="evidence" value="ECO:0007669"/>
    <property type="project" value="InterPro"/>
</dbReference>
<evidence type="ECO:0000256" key="6">
    <source>
        <dbReference type="PIRSR" id="PIRSR016020-2"/>
    </source>
</evidence>
<dbReference type="Gene3D" id="2.70.98.10">
    <property type="match status" value="1"/>
</dbReference>
<dbReference type="InterPro" id="IPR011013">
    <property type="entry name" value="Gal_mutarotase_sf_dom"/>
</dbReference>
<dbReference type="AlphaFoldDB" id="A0A2S7UWK9"/>
<evidence type="ECO:0000256" key="1">
    <source>
        <dbReference type="ARBA" id="ARBA00001096"/>
    </source>
</evidence>
<evidence type="ECO:0000256" key="4">
    <source>
        <dbReference type="PIRNR" id="PIRNR016020"/>
    </source>
</evidence>
<dbReference type="CDD" id="cd09020">
    <property type="entry name" value="D-hex-6-P-epi_like"/>
    <property type="match status" value="1"/>
</dbReference>
<keyword evidence="3 4" id="KW-0413">Isomerase</keyword>
<protein>
    <recommendedName>
        <fullName evidence="4">Putative glucose-6-phosphate 1-epimerase</fullName>
        <ecNumber evidence="4">5.1.3.15</ecNumber>
    </recommendedName>
</protein>
<feature type="binding site" evidence="6">
    <location>
        <position position="84"/>
    </location>
    <ligand>
        <name>substrate</name>
    </ligand>
</feature>